<feature type="signal peptide" evidence="1">
    <location>
        <begin position="1"/>
        <end position="22"/>
    </location>
</feature>
<evidence type="ECO:0000313" key="2">
    <source>
        <dbReference type="EMBL" id="GLW90049.1"/>
    </source>
</evidence>
<feature type="chain" id="PRO_5040791353" evidence="1">
    <location>
        <begin position="23"/>
        <end position="61"/>
    </location>
</feature>
<dbReference type="RefSeq" id="WP_253837287.1">
    <property type="nucleotide sequence ID" value="NZ_BAAAVC010000002.1"/>
</dbReference>
<evidence type="ECO:0000256" key="1">
    <source>
        <dbReference type="SAM" id="SignalP"/>
    </source>
</evidence>
<name>A0A9W6V7K2_9PSEU</name>
<reference evidence="2" key="1">
    <citation type="submission" date="2023-02" db="EMBL/GenBank/DDBJ databases">
        <title>Actinokineospora globicatena NBRC 15670.</title>
        <authorList>
            <person name="Ichikawa N."/>
            <person name="Sato H."/>
            <person name="Tonouchi N."/>
        </authorList>
    </citation>
    <scope>NUCLEOTIDE SEQUENCE</scope>
    <source>
        <strain evidence="2">NBRC 15670</strain>
    </source>
</reference>
<keyword evidence="3" id="KW-1185">Reference proteome</keyword>
<sequence length="61" mass="6294">MGSARRKGLVSVVFVVALLASAKRTANPDDPPDAVTGAVIDVLDAPVVRFVVEALGTRHAP</sequence>
<dbReference type="Proteomes" id="UP001165042">
    <property type="component" value="Unassembled WGS sequence"/>
</dbReference>
<gene>
    <name evidence="2" type="ORF">Aglo03_08650</name>
</gene>
<organism evidence="2 3">
    <name type="scientific">Actinokineospora globicatena</name>
    <dbReference type="NCBI Taxonomy" id="103729"/>
    <lineage>
        <taxon>Bacteria</taxon>
        <taxon>Bacillati</taxon>
        <taxon>Actinomycetota</taxon>
        <taxon>Actinomycetes</taxon>
        <taxon>Pseudonocardiales</taxon>
        <taxon>Pseudonocardiaceae</taxon>
        <taxon>Actinokineospora</taxon>
    </lineage>
</organism>
<dbReference type="EMBL" id="BSSD01000001">
    <property type="protein sequence ID" value="GLW90049.1"/>
    <property type="molecule type" value="Genomic_DNA"/>
</dbReference>
<evidence type="ECO:0000313" key="3">
    <source>
        <dbReference type="Proteomes" id="UP001165042"/>
    </source>
</evidence>
<dbReference type="AlphaFoldDB" id="A0A9W6V7K2"/>
<proteinExistence type="predicted"/>
<keyword evidence="1" id="KW-0732">Signal</keyword>
<protein>
    <submittedName>
        <fullName evidence="2">Uncharacterized protein</fullName>
    </submittedName>
</protein>
<accession>A0A9W6V7K2</accession>
<comment type="caution">
    <text evidence="2">The sequence shown here is derived from an EMBL/GenBank/DDBJ whole genome shotgun (WGS) entry which is preliminary data.</text>
</comment>